<accession>A0A0F9LPM1</accession>
<feature type="non-terminal residue" evidence="1">
    <location>
        <position position="179"/>
    </location>
</feature>
<dbReference type="EMBL" id="LAZR01005797">
    <property type="protein sequence ID" value="KKM97044.1"/>
    <property type="molecule type" value="Genomic_DNA"/>
</dbReference>
<organism evidence="1">
    <name type="scientific">marine sediment metagenome</name>
    <dbReference type="NCBI Taxonomy" id="412755"/>
    <lineage>
        <taxon>unclassified sequences</taxon>
        <taxon>metagenomes</taxon>
        <taxon>ecological metagenomes</taxon>
    </lineage>
</organism>
<protein>
    <recommendedName>
        <fullName evidence="2">SH3b domain-containing protein</fullName>
    </recommendedName>
</protein>
<sequence>MRALASLVLLFLCYSPGWAGDTAYIDCTGLDAKVLTVYSLPSTRAGAVGEALCGAKVLVLSREKLWARIGSMTNADHQGYILKSSLSERKPSPPPCRMYVITMWRLESGEWGKAHWTDTQRQWWRKGRRKFKGLCFTNDLERADYVLAMQNTTYVTKYTDVEASYPAVWVTYGDNPRPP</sequence>
<evidence type="ECO:0008006" key="2">
    <source>
        <dbReference type="Google" id="ProtNLM"/>
    </source>
</evidence>
<reference evidence="1" key="1">
    <citation type="journal article" date="2015" name="Nature">
        <title>Complex archaea that bridge the gap between prokaryotes and eukaryotes.</title>
        <authorList>
            <person name="Spang A."/>
            <person name="Saw J.H."/>
            <person name="Jorgensen S.L."/>
            <person name="Zaremba-Niedzwiedzka K."/>
            <person name="Martijn J."/>
            <person name="Lind A.E."/>
            <person name="van Eijk R."/>
            <person name="Schleper C."/>
            <person name="Guy L."/>
            <person name="Ettema T.J."/>
        </authorList>
    </citation>
    <scope>NUCLEOTIDE SEQUENCE</scope>
</reference>
<comment type="caution">
    <text evidence="1">The sequence shown here is derived from an EMBL/GenBank/DDBJ whole genome shotgun (WGS) entry which is preliminary data.</text>
</comment>
<name>A0A0F9LPM1_9ZZZZ</name>
<proteinExistence type="predicted"/>
<dbReference type="AlphaFoldDB" id="A0A0F9LPM1"/>
<gene>
    <name evidence="1" type="ORF">LCGC14_1171950</name>
</gene>
<evidence type="ECO:0000313" key="1">
    <source>
        <dbReference type="EMBL" id="KKM97044.1"/>
    </source>
</evidence>